<reference evidence="2" key="1">
    <citation type="journal article" date="2014" name="Front. Microbiol.">
        <title>High frequency of phylogenetically diverse reductive dehalogenase-homologous genes in deep subseafloor sedimentary metagenomes.</title>
        <authorList>
            <person name="Kawai M."/>
            <person name="Futagami T."/>
            <person name="Toyoda A."/>
            <person name="Takaki Y."/>
            <person name="Nishi S."/>
            <person name="Hori S."/>
            <person name="Arai W."/>
            <person name="Tsubouchi T."/>
            <person name="Morono Y."/>
            <person name="Uchiyama I."/>
            <person name="Ito T."/>
            <person name="Fujiyama A."/>
            <person name="Inagaki F."/>
            <person name="Takami H."/>
        </authorList>
    </citation>
    <scope>NUCLEOTIDE SEQUENCE</scope>
    <source>
        <strain evidence="2">Expedition CK06-06</strain>
    </source>
</reference>
<dbReference type="InterPro" id="IPR025877">
    <property type="entry name" value="MobA-like_NTP_Trfase"/>
</dbReference>
<dbReference type="GO" id="GO:0016779">
    <property type="term" value="F:nucleotidyltransferase activity"/>
    <property type="evidence" value="ECO:0007669"/>
    <property type="project" value="UniProtKB-ARBA"/>
</dbReference>
<dbReference type="EMBL" id="BARV01001151">
    <property type="protein sequence ID" value="GAH92615.1"/>
    <property type="molecule type" value="Genomic_DNA"/>
</dbReference>
<comment type="caution">
    <text evidence="2">The sequence shown here is derived from an EMBL/GenBank/DDBJ whole genome shotgun (WGS) entry which is preliminary data.</text>
</comment>
<proteinExistence type="predicted"/>
<feature type="domain" description="MobA-like NTP transferase" evidence="1">
    <location>
        <begin position="11"/>
        <end position="106"/>
    </location>
</feature>
<protein>
    <recommendedName>
        <fullName evidence="1">MobA-like NTP transferase domain-containing protein</fullName>
    </recommendedName>
</protein>
<name>X1KG59_9ZZZZ</name>
<dbReference type="SUPFAM" id="SSF53448">
    <property type="entry name" value="Nucleotide-diphospho-sugar transferases"/>
    <property type="match status" value="1"/>
</dbReference>
<dbReference type="Gene3D" id="3.90.550.10">
    <property type="entry name" value="Spore Coat Polysaccharide Biosynthesis Protein SpsA, Chain A"/>
    <property type="match status" value="1"/>
</dbReference>
<accession>X1KG59</accession>
<dbReference type="AlphaFoldDB" id="X1KG59"/>
<dbReference type="InterPro" id="IPR029044">
    <property type="entry name" value="Nucleotide-diphossugar_trans"/>
</dbReference>
<evidence type="ECO:0000313" key="2">
    <source>
        <dbReference type="EMBL" id="GAH92615.1"/>
    </source>
</evidence>
<organism evidence="2">
    <name type="scientific">marine sediment metagenome</name>
    <dbReference type="NCBI Taxonomy" id="412755"/>
    <lineage>
        <taxon>unclassified sequences</taxon>
        <taxon>metagenomes</taxon>
        <taxon>ecological metagenomes</taxon>
    </lineage>
</organism>
<evidence type="ECO:0000259" key="1">
    <source>
        <dbReference type="Pfam" id="PF12804"/>
    </source>
</evidence>
<dbReference type="Pfam" id="PF12804">
    <property type="entry name" value="NTP_transf_3"/>
    <property type="match status" value="1"/>
</dbReference>
<gene>
    <name evidence="2" type="ORF">S06H3_03513</name>
</gene>
<sequence>MAFILDDYDIILNQNVHSPILGLYSTFKELKKLSYQKVFVFSCDNPLFSYEVIDYMIKECGQYDCYMPKWNNGFREPLFAIYPVEKAYKTSLRNLKQKQYKLTKIIGEDWTVKYVSIEQNIKNFDPNLLSFKNINKPGDIKTLEFVSDKNL</sequence>